<keyword evidence="8" id="KW-1133">Transmembrane helix</keyword>
<evidence type="ECO:0000259" key="11">
    <source>
        <dbReference type="PROSITE" id="PS52015"/>
    </source>
</evidence>
<keyword evidence="3" id="KW-0813">Transport</keyword>
<protein>
    <submittedName>
        <fullName evidence="12">TonB family protein</fullName>
    </submittedName>
</protein>
<dbReference type="InterPro" id="IPR006260">
    <property type="entry name" value="TonB/TolA_C"/>
</dbReference>
<reference evidence="12 13" key="1">
    <citation type="submission" date="2019-06" db="EMBL/GenBank/DDBJ databases">
        <title>Lysobacter alkalisoli sp. nov. isolated from saline soil.</title>
        <authorList>
            <person name="Sun J.-Q."/>
            <person name="Xu L."/>
        </authorList>
    </citation>
    <scope>NUCLEOTIDE SEQUENCE [LARGE SCALE GENOMIC DNA]</scope>
    <source>
        <strain evidence="12 13">JCM 31130</strain>
    </source>
</reference>
<dbReference type="AlphaFoldDB" id="A0A508A4X7"/>
<evidence type="ECO:0000256" key="8">
    <source>
        <dbReference type="ARBA" id="ARBA00022989"/>
    </source>
</evidence>
<dbReference type="Pfam" id="PF03544">
    <property type="entry name" value="TonB_C"/>
    <property type="match status" value="1"/>
</dbReference>
<dbReference type="InterPro" id="IPR051045">
    <property type="entry name" value="TonB-dependent_transducer"/>
</dbReference>
<evidence type="ECO:0000256" key="10">
    <source>
        <dbReference type="SAM" id="MobiDB-lite"/>
    </source>
</evidence>
<keyword evidence="7" id="KW-0653">Protein transport</keyword>
<dbReference type="InterPro" id="IPR037682">
    <property type="entry name" value="TonB_C"/>
</dbReference>
<evidence type="ECO:0000256" key="3">
    <source>
        <dbReference type="ARBA" id="ARBA00022448"/>
    </source>
</evidence>
<feature type="region of interest" description="Disordered" evidence="10">
    <location>
        <begin position="1"/>
        <end position="23"/>
    </location>
</feature>
<dbReference type="PANTHER" id="PTHR33446">
    <property type="entry name" value="PROTEIN TONB-RELATED"/>
    <property type="match status" value="1"/>
</dbReference>
<keyword evidence="6" id="KW-0812">Transmembrane</keyword>
<dbReference type="GO" id="GO:0098797">
    <property type="term" value="C:plasma membrane protein complex"/>
    <property type="evidence" value="ECO:0007669"/>
    <property type="project" value="TreeGrafter"/>
</dbReference>
<dbReference type="NCBIfam" id="TIGR01352">
    <property type="entry name" value="tonB_Cterm"/>
    <property type="match status" value="1"/>
</dbReference>
<keyword evidence="5" id="KW-0997">Cell inner membrane</keyword>
<evidence type="ECO:0000256" key="5">
    <source>
        <dbReference type="ARBA" id="ARBA00022519"/>
    </source>
</evidence>
<dbReference type="GO" id="GO:0015031">
    <property type="term" value="P:protein transport"/>
    <property type="evidence" value="ECO:0007669"/>
    <property type="project" value="UniProtKB-KW"/>
</dbReference>
<name>A0A508A4X7_9GAMM</name>
<evidence type="ECO:0000256" key="7">
    <source>
        <dbReference type="ARBA" id="ARBA00022927"/>
    </source>
</evidence>
<proteinExistence type="inferred from homology"/>
<keyword evidence="9" id="KW-0472">Membrane</keyword>
<comment type="similarity">
    <text evidence="2">Belongs to the TonB family.</text>
</comment>
<organism evidence="12 13">
    <name type="scientific">Marilutibacter aestuarii</name>
    <dbReference type="NCBI Taxonomy" id="1706195"/>
    <lineage>
        <taxon>Bacteria</taxon>
        <taxon>Pseudomonadati</taxon>
        <taxon>Pseudomonadota</taxon>
        <taxon>Gammaproteobacteria</taxon>
        <taxon>Lysobacterales</taxon>
        <taxon>Lysobacteraceae</taxon>
        <taxon>Marilutibacter</taxon>
    </lineage>
</organism>
<evidence type="ECO:0000313" key="12">
    <source>
        <dbReference type="EMBL" id="TQD43494.1"/>
    </source>
</evidence>
<keyword evidence="13" id="KW-1185">Reference proteome</keyword>
<evidence type="ECO:0000256" key="1">
    <source>
        <dbReference type="ARBA" id="ARBA00004383"/>
    </source>
</evidence>
<evidence type="ECO:0000256" key="2">
    <source>
        <dbReference type="ARBA" id="ARBA00006555"/>
    </source>
</evidence>
<dbReference type="RefSeq" id="WP_141518725.1">
    <property type="nucleotide sequence ID" value="NZ_VICE01000096.1"/>
</dbReference>
<comment type="caution">
    <text evidence="12">The sequence shown here is derived from an EMBL/GenBank/DDBJ whole genome shotgun (WGS) entry which is preliminary data.</text>
</comment>
<dbReference type="Proteomes" id="UP000318212">
    <property type="component" value="Unassembled WGS sequence"/>
</dbReference>
<gene>
    <name evidence="12" type="ORF">FKV25_10335</name>
</gene>
<dbReference type="GO" id="GO:0031992">
    <property type="term" value="F:energy transducer activity"/>
    <property type="evidence" value="ECO:0007669"/>
    <property type="project" value="TreeGrafter"/>
</dbReference>
<dbReference type="PANTHER" id="PTHR33446:SF2">
    <property type="entry name" value="PROTEIN TONB"/>
    <property type="match status" value="1"/>
</dbReference>
<keyword evidence="4" id="KW-1003">Cell membrane</keyword>
<comment type="subcellular location">
    <subcellularLocation>
        <location evidence="1">Cell inner membrane</location>
        <topology evidence="1">Single-pass membrane protein</topology>
        <orientation evidence="1">Periplasmic side</orientation>
    </subcellularLocation>
</comment>
<dbReference type="Gene3D" id="3.30.1150.10">
    <property type="match status" value="1"/>
</dbReference>
<evidence type="ECO:0000256" key="4">
    <source>
        <dbReference type="ARBA" id="ARBA00022475"/>
    </source>
</evidence>
<sequence>MAHAFPLGATRPTRPAATPGQRPDATRVLAQAGVLVVHAAALMMLLTPARISLPEPPAREMTILLPPPLHQPPPPVAVAPRVPDRVPVAPAPVPRQPPPIVIADPSPFDLPALPDTMTGDAVPDLDTGPSIDSAPDLSPMTGASLAYADAPAPRYPPRAVREGRSGTVLLDITVGTDGKPLEVSIARSSGHRDLDQAALRQVLRHWRFQPAMRGGHAVVAIGRVPVDFRL</sequence>
<evidence type="ECO:0000256" key="6">
    <source>
        <dbReference type="ARBA" id="ARBA00022692"/>
    </source>
</evidence>
<evidence type="ECO:0000256" key="9">
    <source>
        <dbReference type="ARBA" id="ARBA00023136"/>
    </source>
</evidence>
<dbReference type="OrthoDB" id="9792439at2"/>
<evidence type="ECO:0000313" key="13">
    <source>
        <dbReference type="Proteomes" id="UP000318212"/>
    </source>
</evidence>
<accession>A0A508A4X7</accession>
<dbReference type="EMBL" id="VICE01000096">
    <property type="protein sequence ID" value="TQD43494.1"/>
    <property type="molecule type" value="Genomic_DNA"/>
</dbReference>
<dbReference type="GO" id="GO:0055085">
    <property type="term" value="P:transmembrane transport"/>
    <property type="evidence" value="ECO:0007669"/>
    <property type="project" value="InterPro"/>
</dbReference>
<feature type="domain" description="TonB C-terminal" evidence="11">
    <location>
        <begin position="140"/>
        <end position="230"/>
    </location>
</feature>
<dbReference type="PROSITE" id="PS52015">
    <property type="entry name" value="TONB_CTD"/>
    <property type="match status" value="1"/>
</dbReference>
<dbReference type="SUPFAM" id="SSF74653">
    <property type="entry name" value="TolA/TonB C-terminal domain"/>
    <property type="match status" value="1"/>
</dbReference>